<name>A0A5N0UIM1_9PSEU</name>
<keyword evidence="2" id="KW-0560">Oxidoreductase</keyword>
<dbReference type="Proteomes" id="UP000319769">
    <property type="component" value="Unassembled WGS sequence"/>
</dbReference>
<evidence type="ECO:0000256" key="1">
    <source>
        <dbReference type="ARBA" id="ARBA00006484"/>
    </source>
</evidence>
<comment type="similarity">
    <text evidence="1">Belongs to the short-chain dehydrogenases/reductases (SDR) family.</text>
</comment>
<dbReference type="EMBL" id="VMNW02000167">
    <property type="protein sequence ID" value="KAA9148631.1"/>
    <property type="molecule type" value="Genomic_DNA"/>
</dbReference>
<comment type="caution">
    <text evidence="3">The sequence shown here is derived from an EMBL/GenBank/DDBJ whole genome shotgun (WGS) entry which is preliminary data.</text>
</comment>
<dbReference type="InterPro" id="IPR036291">
    <property type="entry name" value="NAD(P)-bd_dom_sf"/>
</dbReference>
<dbReference type="Pfam" id="PF13561">
    <property type="entry name" value="adh_short_C2"/>
    <property type="match status" value="1"/>
</dbReference>
<evidence type="ECO:0000313" key="4">
    <source>
        <dbReference type="Proteomes" id="UP000319769"/>
    </source>
</evidence>
<dbReference type="NCBIfam" id="NF005559">
    <property type="entry name" value="PRK07231.1"/>
    <property type="match status" value="1"/>
</dbReference>
<dbReference type="PANTHER" id="PTHR42760">
    <property type="entry name" value="SHORT-CHAIN DEHYDROGENASES/REDUCTASES FAMILY MEMBER"/>
    <property type="match status" value="1"/>
</dbReference>
<dbReference type="RefSeq" id="WP_144761687.1">
    <property type="nucleotide sequence ID" value="NZ_VMNW02000167.1"/>
</dbReference>
<evidence type="ECO:0000256" key="2">
    <source>
        <dbReference type="ARBA" id="ARBA00023002"/>
    </source>
</evidence>
<accession>A0A5N0UIM1</accession>
<reference evidence="3" key="1">
    <citation type="submission" date="2019-09" db="EMBL/GenBank/DDBJ databases">
        <authorList>
            <person name="Teo W.F.A."/>
            <person name="Duangmal K."/>
        </authorList>
    </citation>
    <scope>NUCLEOTIDE SEQUENCE [LARGE SCALE GENOMIC DNA]</scope>
    <source>
        <strain evidence="3">K81G1</strain>
    </source>
</reference>
<dbReference type="PRINTS" id="PR00080">
    <property type="entry name" value="SDRFAMILY"/>
</dbReference>
<evidence type="ECO:0000313" key="3">
    <source>
        <dbReference type="EMBL" id="KAA9148631.1"/>
    </source>
</evidence>
<gene>
    <name evidence="3" type="ORF">FPZ12_044735</name>
</gene>
<dbReference type="PRINTS" id="PR00081">
    <property type="entry name" value="GDHRDH"/>
</dbReference>
<dbReference type="AlphaFoldDB" id="A0A5N0UIM1"/>
<dbReference type="SUPFAM" id="SSF51735">
    <property type="entry name" value="NAD(P)-binding Rossmann-fold domains"/>
    <property type="match status" value="1"/>
</dbReference>
<proteinExistence type="inferred from homology"/>
<organism evidence="3 4">
    <name type="scientific">Amycolatopsis acidicola</name>
    <dbReference type="NCBI Taxonomy" id="2596893"/>
    <lineage>
        <taxon>Bacteria</taxon>
        <taxon>Bacillati</taxon>
        <taxon>Actinomycetota</taxon>
        <taxon>Actinomycetes</taxon>
        <taxon>Pseudonocardiales</taxon>
        <taxon>Pseudonocardiaceae</taxon>
        <taxon>Amycolatopsis</taxon>
    </lineage>
</organism>
<dbReference type="FunFam" id="3.40.50.720:FF:000084">
    <property type="entry name" value="Short-chain dehydrogenase reductase"/>
    <property type="match status" value="1"/>
</dbReference>
<dbReference type="GO" id="GO:0016616">
    <property type="term" value="F:oxidoreductase activity, acting on the CH-OH group of donors, NAD or NADP as acceptor"/>
    <property type="evidence" value="ECO:0007669"/>
    <property type="project" value="TreeGrafter"/>
</dbReference>
<dbReference type="OrthoDB" id="7064009at2"/>
<sequence>MSRQTKRIIRMNGIERQCAPRVDIADNRAHDCSVRRLEDHTAVVTGGGSGIGAATARRLAAEGAAVAVVDLHEDAAAETVAAIEHAGGRALAFEADVRDRSRMGEVIDGVVAELGEIGVVFTGAGVSGARVDSAELSEEDWRGVLDINLGGTFFTIQAALPSLLRRGGGSVVTCGSTSSFIATQGGLAPYRASKGGVKMLTQTLAVEYAPRGIRVNSVCPGAVKTNLSANTAAIVPTSGTVRNPSKPLSVPLGRYGEPDEIAAVVAFLASADASYVTGQAILVDGGVTAE</sequence>
<protein>
    <submittedName>
        <fullName evidence="3">SDR family oxidoreductase</fullName>
    </submittedName>
</protein>
<dbReference type="InterPro" id="IPR002347">
    <property type="entry name" value="SDR_fam"/>
</dbReference>
<dbReference type="Gene3D" id="3.40.50.720">
    <property type="entry name" value="NAD(P)-binding Rossmann-like Domain"/>
    <property type="match status" value="1"/>
</dbReference>
<keyword evidence="4" id="KW-1185">Reference proteome</keyword>